<keyword evidence="1" id="KW-0175">Coiled coil</keyword>
<sequence>MSFNIKDNSCDEEHTSVPDTSKVSRNDTFTNSEIGSSENSSTTLTDPLANNSNDFKFANRTPGTLFNHSRQNSTLISYKSLEKNRTTFNGMSTDSSEKREGGVLYKIESNRDNNNMLGETIDLHRPIQNQDAGRSIGVESLHGNRDTNITGAIYKPICTTSLVKFGSSDTALPMKDTKMGISKSYFILINELENKCNELEVKLLDGNKEIKVKNDELMVNKNKLRDVAKMTENLKKTMLVFQENLDSLQNEKMQYTKTLKSLRDENMSTKSRIRTLRHEINESIRKMDLYKSKFSKFKFRLESQNLKIISLNSTVDELSGNLSEEKLKTSSLIQEITQINQTHSEQMTQLQSQLQNTLLDKLNNSLPAFIKDENNLIQDTLLRINKDVSEKLNLDFSHLKNDFKNCNDFNNTKYENNFHTLSSQLTSINDYLFGMLDPLFKQMENRGEVIFSSLKEDILLQNFAAILKKSDVYFNKIENNLNDVNNAMDQSASIGQDYNERFAKVELHVSDLVNSRQEFMDKYQKLQFENVKLDKNISILEAKESEVSQKLINTKESLVSLQRCLDDSNSEIQILKQQSQAEKEHYCKNYESQIQSYKQLNSITMDEKSRMKSEIDNLLVKVTELEKCKSDFDKVQKKNHSLILKVENSTSELNKLHEEKQLVQNDMLNQHSKFIEKVNFLNKELAITRDVSEKLEEYKVKLKDKEERLAVEKQIVSIEKTKALSLENKVSELEKTIKEITRKIKIEETKFNNSSIALKSMYEDTKKELVAERIKIKKLDENEKEKIKAIDDLRLKYQQQVALNDEMINSNKQERSRLENTESILKESEKKRSSLMKENEELNFKINELQSQLLKINPDNTLSIKKRKLIDAEKLPEDEYSFDNINSSTSEAKNKKPNSRRQKPRR</sequence>
<dbReference type="Gene3D" id="1.10.287.1490">
    <property type="match status" value="1"/>
</dbReference>
<dbReference type="GeneID" id="2904299"/>
<dbReference type="HOGENOM" id="CLU_320290_0_0_1"/>
<feature type="region of interest" description="Disordered" evidence="2">
    <location>
        <begin position="877"/>
        <end position="906"/>
    </location>
</feature>
<dbReference type="RefSeq" id="XP_461139.2">
    <property type="nucleotide sequence ID" value="XM_461139.1"/>
</dbReference>
<feature type="coiled-coil region" evidence="1">
    <location>
        <begin position="189"/>
        <end position="279"/>
    </location>
</feature>
<accession>Q6BKY2</accession>
<dbReference type="OrthoDB" id="4036563at2759"/>
<organism evidence="3 4">
    <name type="scientific">Debaryomyces hansenii (strain ATCC 36239 / CBS 767 / BCRC 21394 / JCM 1990 / NBRC 0083 / IGC 2968)</name>
    <name type="common">Yeast</name>
    <name type="synonym">Torulaspora hansenii</name>
    <dbReference type="NCBI Taxonomy" id="284592"/>
    <lineage>
        <taxon>Eukaryota</taxon>
        <taxon>Fungi</taxon>
        <taxon>Dikarya</taxon>
        <taxon>Ascomycota</taxon>
        <taxon>Saccharomycotina</taxon>
        <taxon>Pichiomycetes</taxon>
        <taxon>Debaryomycetaceae</taxon>
        <taxon>Debaryomyces</taxon>
    </lineage>
</organism>
<evidence type="ECO:0000313" key="3">
    <source>
        <dbReference type="EMBL" id="CAG89522.2"/>
    </source>
</evidence>
<dbReference type="OMA" id="WESKMLE"/>
<reference evidence="3 4" key="1">
    <citation type="journal article" date="2004" name="Nature">
        <title>Genome evolution in yeasts.</title>
        <authorList>
            <consortium name="Genolevures"/>
            <person name="Dujon B."/>
            <person name="Sherman D."/>
            <person name="Fischer G."/>
            <person name="Durrens P."/>
            <person name="Casaregola S."/>
            <person name="Lafontaine I."/>
            <person name="de Montigny J."/>
            <person name="Marck C."/>
            <person name="Neuveglise C."/>
            <person name="Talla E."/>
            <person name="Goffard N."/>
            <person name="Frangeul L."/>
            <person name="Aigle M."/>
            <person name="Anthouard V."/>
            <person name="Babour A."/>
            <person name="Barbe V."/>
            <person name="Barnay S."/>
            <person name="Blanchin S."/>
            <person name="Beckerich J.M."/>
            <person name="Beyne E."/>
            <person name="Bleykasten C."/>
            <person name="Boisrame A."/>
            <person name="Boyer J."/>
            <person name="Cattolico L."/>
            <person name="Confanioleri F."/>
            <person name="de Daruvar A."/>
            <person name="Despons L."/>
            <person name="Fabre E."/>
            <person name="Fairhead C."/>
            <person name="Ferry-Dumazet H."/>
            <person name="Groppi A."/>
            <person name="Hantraye F."/>
            <person name="Hennequin C."/>
            <person name="Jauniaux N."/>
            <person name="Joyet P."/>
            <person name="Kachouri R."/>
            <person name="Kerrest A."/>
            <person name="Koszul R."/>
            <person name="Lemaire M."/>
            <person name="Lesur I."/>
            <person name="Ma L."/>
            <person name="Muller H."/>
            <person name="Nicaud J.M."/>
            <person name="Nikolski M."/>
            <person name="Oztas S."/>
            <person name="Ozier-Kalogeropoulos O."/>
            <person name="Pellenz S."/>
            <person name="Potier S."/>
            <person name="Richard G.F."/>
            <person name="Straub M.L."/>
            <person name="Suleau A."/>
            <person name="Swennene D."/>
            <person name="Tekaia F."/>
            <person name="Wesolowski-Louvel M."/>
            <person name="Westhof E."/>
            <person name="Wirth B."/>
            <person name="Zeniou-Meyer M."/>
            <person name="Zivanovic I."/>
            <person name="Bolotin-Fukuhara M."/>
            <person name="Thierry A."/>
            <person name="Bouchier C."/>
            <person name="Caudron B."/>
            <person name="Scarpelli C."/>
            <person name="Gaillardin C."/>
            <person name="Weissenbach J."/>
            <person name="Wincker P."/>
            <person name="Souciet J.L."/>
        </authorList>
    </citation>
    <scope>NUCLEOTIDE SEQUENCE [LARGE SCALE GENOMIC DNA]</scope>
    <source>
        <strain evidence="4">ATCC 36239 / CBS 767 / BCRC 21394 / JCM 1990 / NBRC 0083 / IGC 2968</strain>
    </source>
</reference>
<proteinExistence type="predicted"/>
<protein>
    <submittedName>
        <fullName evidence="3">DEHA2F17930p</fullName>
    </submittedName>
</protein>
<feature type="compositionally biased region" description="Polar residues" evidence="2">
    <location>
        <begin position="17"/>
        <end position="48"/>
    </location>
</feature>
<keyword evidence="4" id="KW-1185">Reference proteome</keyword>
<dbReference type="STRING" id="284592.Q6BKY2"/>
<dbReference type="AlphaFoldDB" id="Q6BKY2"/>
<name>Q6BKY2_DEBHA</name>
<evidence type="ECO:0000256" key="1">
    <source>
        <dbReference type="SAM" id="Coils"/>
    </source>
</evidence>
<dbReference type="KEGG" id="dha:DEHA2F17930g"/>
<feature type="region of interest" description="Disordered" evidence="2">
    <location>
        <begin position="1"/>
        <end position="48"/>
    </location>
</feature>
<gene>
    <name evidence="3" type="ordered locus">DEHA2F17930g</name>
</gene>
<evidence type="ECO:0000313" key="4">
    <source>
        <dbReference type="Proteomes" id="UP000000599"/>
    </source>
</evidence>
<evidence type="ECO:0000256" key="2">
    <source>
        <dbReference type="SAM" id="MobiDB-lite"/>
    </source>
</evidence>
<dbReference type="VEuPathDB" id="FungiDB:DEHA2F17930g"/>
<dbReference type="Proteomes" id="UP000000599">
    <property type="component" value="Chromosome F"/>
</dbReference>
<dbReference type="InParanoid" id="Q6BKY2"/>
<dbReference type="EMBL" id="CR382138">
    <property type="protein sequence ID" value="CAG89522.2"/>
    <property type="molecule type" value="Genomic_DNA"/>
</dbReference>
<feature type="coiled-coil region" evidence="1">
    <location>
        <begin position="523"/>
        <end position="585"/>
    </location>
</feature>
<feature type="region of interest" description="Disordered" evidence="2">
    <location>
        <begin position="812"/>
        <end position="832"/>
    </location>
</feature>
<feature type="compositionally biased region" description="Basic residues" evidence="2">
    <location>
        <begin position="895"/>
        <end position="906"/>
    </location>
</feature>